<organism evidence="6 7">
    <name type="scientific">Nonomuraea roseola</name>
    <dbReference type="NCBI Taxonomy" id="46179"/>
    <lineage>
        <taxon>Bacteria</taxon>
        <taxon>Bacillati</taxon>
        <taxon>Actinomycetota</taxon>
        <taxon>Actinomycetes</taxon>
        <taxon>Streptosporangiales</taxon>
        <taxon>Streptosporangiaceae</taxon>
        <taxon>Nonomuraea</taxon>
    </lineage>
</organism>
<evidence type="ECO:0000259" key="5">
    <source>
        <dbReference type="Pfam" id="PF06271"/>
    </source>
</evidence>
<keyword evidence="7" id="KW-1185">Reference proteome</keyword>
<sequence length="41" mass="4509">MHAHWHGQTLGRKQFGMQVVTDRGRPITVGQAAVRQLVAAV</sequence>
<dbReference type="InterPro" id="IPR010432">
    <property type="entry name" value="RDD"/>
</dbReference>
<keyword evidence="4" id="KW-0472">Membrane</keyword>
<keyword evidence="2" id="KW-0812">Transmembrane</keyword>
<dbReference type="RefSeq" id="WP_379479069.1">
    <property type="nucleotide sequence ID" value="NZ_BAAAXC010000015.1"/>
</dbReference>
<proteinExistence type="predicted"/>
<gene>
    <name evidence="6" type="ORF">ACFFRN_20930</name>
</gene>
<evidence type="ECO:0000256" key="3">
    <source>
        <dbReference type="ARBA" id="ARBA00022989"/>
    </source>
</evidence>
<accession>A0ABV5Q0U6</accession>
<name>A0ABV5Q0U6_9ACTN</name>
<comment type="caution">
    <text evidence="6">The sequence shown here is derived from an EMBL/GenBank/DDBJ whole genome shotgun (WGS) entry which is preliminary data.</text>
</comment>
<evidence type="ECO:0000313" key="7">
    <source>
        <dbReference type="Proteomes" id="UP001589646"/>
    </source>
</evidence>
<keyword evidence="3" id="KW-1133">Transmembrane helix</keyword>
<dbReference type="Pfam" id="PF06271">
    <property type="entry name" value="RDD"/>
    <property type="match status" value="1"/>
</dbReference>
<reference evidence="6 7" key="1">
    <citation type="submission" date="2024-09" db="EMBL/GenBank/DDBJ databases">
        <authorList>
            <person name="Sun Q."/>
            <person name="Mori K."/>
        </authorList>
    </citation>
    <scope>NUCLEOTIDE SEQUENCE [LARGE SCALE GENOMIC DNA]</scope>
    <source>
        <strain evidence="6 7">JCM 3323</strain>
    </source>
</reference>
<evidence type="ECO:0000256" key="4">
    <source>
        <dbReference type="ARBA" id="ARBA00023136"/>
    </source>
</evidence>
<dbReference type="Proteomes" id="UP001589646">
    <property type="component" value="Unassembled WGS sequence"/>
</dbReference>
<evidence type="ECO:0000313" key="6">
    <source>
        <dbReference type="EMBL" id="MFB9529082.1"/>
    </source>
</evidence>
<evidence type="ECO:0000256" key="1">
    <source>
        <dbReference type="ARBA" id="ARBA00004141"/>
    </source>
</evidence>
<evidence type="ECO:0000256" key="2">
    <source>
        <dbReference type="ARBA" id="ARBA00022692"/>
    </source>
</evidence>
<feature type="domain" description="RDD" evidence="5">
    <location>
        <begin position="4"/>
        <end position="39"/>
    </location>
</feature>
<dbReference type="EMBL" id="JBHMCE010000006">
    <property type="protein sequence ID" value="MFB9529082.1"/>
    <property type="molecule type" value="Genomic_DNA"/>
</dbReference>
<protein>
    <submittedName>
        <fullName evidence="6">RDD family protein</fullName>
    </submittedName>
</protein>
<comment type="subcellular location">
    <subcellularLocation>
        <location evidence="1">Membrane</location>
        <topology evidence="1">Multi-pass membrane protein</topology>
    </subcellularLocation>
</comment>